<protein>
    <submittedName>
        <fullName evidence="1">Aldose 1-epimerase</fullName>
    </submittedName>
</protein>
<dbReference type="Gene3D" id="2.70.98.10">
    <property type="match status" value="1"/>
</dbReference>
<evidence type="ECO:0000313" key="2">
    <source>
        <dbReference type="Proteomes" id="UP001597180"/>
    </source>
</evidence>
<dbReference type="Proteomes" id="UP001597180">
    <property type="component" value="Unassembled WGS sequence"/>
</dbReference>
<comment type="caution">
    <text evidence="1">The sequence shown here is derived from an EMBL/GenBank/DDBJ whole genome shotgun (WGS) entry which is preliminary data.</text>
</comment>
<dbReference type="SUPFAM" id="SSF74650">
    <property type="entry name" value="Galactose mutarotase-like"/>
    <property type="match status" value="1"/>
</dbReference>
<gene>
    <name evidence="1" type="ORF">ACFQ4B_22110</name>
</gene>
<dbReference type="InterPro" id="IPR008183">
    <property type="entry name" value="Aldose_1/G6P_1-epimerase"/>
</dbReference>
<keyword evidence="2" id="KW-1185">Reference proteome</keyword>
<dbReference type="Pfam" id="PF01263">
    <property type="entry name" value="Aldose_epim"/>
    <property type="match status" value="1"/>
</dbReference>
<dbReference type="InterPro" id="IPR014718">
    <property type="entry name" value="GH-type_carb-bd"/>
</dbReference>
<dbReference type="RefSeq" id="WP_345588639.1">
    <property type="nucleotide sequence ID" value="NZ_BAABJG010000015.1"/>
</dbReference>
<organism evidence="1 2">
    <name type="scientific">Paenibacillus vulneris</name>
    <dbReference type="NCBI Taxonomy" id="1133364"/>
    <lineage>
        <taxon>Bacteria</taxon>
        <taxon>Bacillati</taxon>
        <taxon>Bacillota</taxon>
        <taxon>Bacilli</taxon>
        <taxon>Bacillales</taxon>
        <taxon>Paenibacillaceae</taxon>
        <taxon>Paenibacillus</taxon>
    </lineage>
</organism>
<proteinExistence type="predicted"/>
<dbReference type="InterPro" id="IPR011013">
    <property type="entry name" value="Gal_mutarotase_sf_dom"/>
</dbReference>
<evidence type="ECO:0000313" key="1">
    <source>
        <dbReference type="EMBL" id="MFD1222814.1"/>
    </source>
</evidence>
<name>A0ABW3UTQ1_9BACL</name>
<accession>A0ABW3UTQ1</accession>
<dbReference type="EMBL" id="JBHTLU010000031">
    <property type="protein sequence ID" value="MFD1222814.1"/>
    <property type="molecule type" value="Genomic_DNA"/>
</dbReference>
<sequence>MTSDSASVERVVKEGLDIVVLSEPATGSTAEIITGIGNNLIRFESGGHPVIEPPARLQMLQTEAFAPFQYGMPILFPPNRVHKGRFSYRGRDYGLPINEPPDFHLHGELCKRAWEVVKKGVSDDGGAYVTNRFCYASHPDLMAYFPHSLTFTMTFRLLKGRLYLEGTIVNEGEEESPFAFGLHPYFSLPFHRGGEIILHAPALEEWPVTSQAMVKSLPSQTEFSRSLNEGVSIAEYPELGCSLVSLKEGGTACRIDVPDNAYSILFRIGPEFPYMVLFRPDWSSAYSLEPYTYVTDAFNLPYESERTGARGLMPGETFRFETSMWTEKLG</sequence>
<reference evidence="2" key="1">
    <citation type="journal article" date="2019" name="Int. J. Syst. Evol. Microbiol.">
        <title>The Global Catalogue of Microorganisms (GCM) 10K type strain sequencing project: providing services to taxonomists for standard genome sequencing and annotation.</title>
        <authorList>
            <consortium name="The Broad Institute Genomics Platform"/>
            <consortium name="The Broad Institute Genome Sequencing Center for Infectious Disease"/>
            <person name="Wu L."/>
            <person name="Ma J."/>
        </authorList>
    </citation>
    <scope>NUCLEOTIDE SEQUENCE [LARGE SCALE GENOMIC DNA]</scope>
    <source>
        <strain evidence="2">CCUG 53270</strain>
    </source>
</reference>
<dbReference type="CDD" id="cd01081">
    <property type="entry name" value="Aldose_epim"/>
    <property type="match status" value="1"/>
</dbReference>